<evidence type="ECO:0000256" key="1">
    <source>
        <dbReference type="ARBA" id="ARBA00004308"/>
    </source>
</evidence>
<feature type="transmembrane region" description="Helical" evidence="6">
    <location>
        <begin position="642"/>
        <end position="660"/>
    </location>
</feature>
<dbReference type="GO" id="GO:0012505">
    <property type="term" value="C:endomembrane system"/>
    <property type="evidence" value="ECO:0007669"/>
    <property type="project" value="UniProtKB-SubCell"/>
</dbReference>
<dbReference type="KEGG" id="ifn:GM661_04190"/>
<keyword evidence="4 6" id="KW-1133">Transmembrane helix</keyword>
<keyword evidence="5 6" id="KW-0472">Membrane</keyword>
<feature type="transmembrane region" description="Helical" evidence="6">
    <location>
        <begin position="672"/>
        <end position="695"/>
    </location>
</feature>
<evidence type="ECO:0000256" key="6">
    <source>
        <dbReference type="SAM" id="Phobius"/>
    </source>
</evidence>
<dbReference type="Pfam" id="PF04286">
    <property type="entry name" value="DUF445"/>
    <property type="match status" value="2"/>
</dbReference>
<keyword evidence="3 6" id="KW-0812">Transmembrane</keyword>
<evidence type="ECO:0000256" key="5">
    <source>
        <dbReference type="ARBA" id="ARBA00023136"/>
    </source>
</evidence>
<evidence type="ECO:0000313" key="8">
    <source>
        <dbReference type="Proteomes" id="UP000665020"/>
    </source>
</evidence>
<comment type="similarity">
    <text evidence="2">Belongs to the UPF0754 family.</text>
</comment>
<gene>
    <name evidence="7" type="ORF">GM661_04190</name>
</gene>
<evidence type="ECO:0000256" key="4">
    <source>
        <dbReference type="ARBA" id="ARBA00022989"/>
    </source>
</evidence>
<dbReference type="PANTHER" id="PTHR35791">
    <property type="entry name" value="UPF0754 MEMBRANE PROTEIN YHEB"/>
    <property type="match status" value="1"/>
</dbReference>
<sequence length="1286" mass="147472">MNYLSLLIELISGSFTGYTTNSIAIKMLFKKYGPLGGVIIKTKEDFIKNISKLVEEEIINSNTLSNELNKKEFKMVLNHIIDDLLDNTLYQAFAKLKVKDIPASLETINNIASCLENSTQQIATLLYPITKTLTLEELISPEHFRYIIDNLSKNIIPIIENKEITETLLLRLYSEHRACKIEDFLAQQSFDSITRRLISAANNSFIQTGKNNRNEILKSLLRIYNKMELDKPIQKMENRLKNKTPVQLLGARQTTELIDNSSKALISFFNSSEGLAALEELLKTLFKLLESLDISLGKISSENLEQQFNKYINILLNDLSKWISNNHQKINDLIDRAVKKSLTAEKVNGSNLQANIKNYIYNSISQKNNISKEFINILQGKKNHNKIQLSQQLINHLKDKKISDLVSLLLNNELIDSKILAKKLQKKIIQYLEQEKFDLTARKISRQKIGQIIKIDLSSLIAKNKKYILELLLEQTVYNKDSNYNISSLLISVLDKINGLSIDDIFTENKILNYHKSLINLSKEQLPGLKNKLSSIYQEKNKKTIHNLLNPEEIISPILSQKSSQLLKNSTDIKLDSLLQQLNKIQSTKGIKLTTTKILQDKLPTLLDGKIAKTISDNLKTISDQDIQNILEEFIGRELKPITIFGGILGSFSASLLFLLRHYLKIGGQFNLGLTVLTYGFIGYLTNVIALKMVFKPYQKKKFFGLKVPFTPGVIAREKKRLAQTLGEFVHQELLNINSINRFFKGKKNEFKVSLVNTIKKDQNHLFQELLHKNLDRISENIIKTSYQKRNTICQKSIKLMENTILLTEEINLKKLNNKQLNKISTVITKIIEKLLKKSNDFNVETYLLENLDKVVENSFNNTNEKTVENMLRALTESFVKKDTKTAVLEKITAQIINSSSFQEKTACFIDKQFNKHLSALTENAAKNIDPSNYLADKLIAFLEISRQDLKKNLRKHNQEQSGLWLLIGKMLNINETLDRIVDILIDEELPELIKEEEGNINKKSVEYLTEIATYPPTPISPILKKRGIMLILKNILSDNVLSSKIMNLFKPLVKPTNNTGTKLLQQLILNLNEDIEFFSREISSKNYQLKEGVKELSHQLYYALFPDGLAVELDSIDQDELYPTVRQCLEKLLKSQSLNNFINQALNALLSNNKQSPLINYNYLRKDLSSSIEKIYLNREKRKEINMQLQEFLANLIDRKEDIIKEETGNFLLELAVAAVFESVDNNFIDLVNTIDIHKITVEQINNMDARKIEKLFYSFAGDYFQRLEVYGWIGGLIGLLTSLF</sequence>
<evidence type="ECO:0000256" key="2">
    <source>
        <dbReference type="ARBA" id="ARBA00008053"/>
    </source>
</evidence>
<accession>A0A8A7K631</accession>
<evidence type="ECO:0000313" key="7">
    <source>
        <dbReference type="EMBL" id="QTL97233.1"/>
    </source>
</evidence>
<dbReference type="InterPro" id="IPR007383">
    <property type="entry name" value="DUF445"/>
</dbReference>
<name>A0A8A7K631_9FIRM</name>
<keyword evidence="8" id="KW-1185">Reference proteome</keyword>
<comment type="subcellular location">
    <subcellularLocation>
        <location evidence="1">Endomembrane system</location>
    </subcellularLocation>
</comment>
<proteinExistence type="inferred from homology"/>
<dbReference type="RefSeq" id="WP_230868879.1">
    <property type="nucleotide sequence ID" value="NZ_CP046640.1"/>
</dbReference>
<protein>
    <submittedName>
        <fullName evidence="7">DUF445 family protein</fullName>
    </submittedName>
</protein>
<reference evidence="7" key="1">
    <citation type="submission" date="2019-12" db="EMBL/GenBank/DDBJ databases">
        <authorList>
            <person name="zhang j."/>
            <person name="sun C.M."/>
        </authorList>
    </citation>
    <scope>NUCLEOTIDE SEQUENCE</scope>
    <source>
        <strain evidence="7">NS-1</strain>
    </source>
</reference>
<dbReference type="PANTHER" id="PTHR35791:SF1">
    <property type="entry name" value="UPF0754 MEMBRANE PROTEIN YHEB"/>
    <property type="match status" value="1"/>
</dbReference>
<evidence type="ECO:0000256" key="3">
    <source>
        <dbReference type="ARBA" id="ARBA00022692"/>
    </source>
</evidence>
<dbReference type="Proteomes" id="UP000665020">
    <property type="component" value="Chromosome"/>
</dbReference>
<dbReference type="EMBL" id="CP046640">
    <property type="protein sequence ID" value="QTL97233.1"/>
    <property type="molecule type" value="Genomic_DNA"/>
</dbReference>
<organism evidence="7 8">
    <name type="scientific">Iocasia fonsfrigidae</name>
    <dbReference type="NCBI Taxonomy" id="2682810"/>
    <lineage>
        <taxon>Bacteria</taxon>
        <taxon>Bacillati</taxon>
        <taxon>Bacillota</taxon>
        <taxon>Clostridia</taxon>
        <taxon>Halanaerobiales</taxon>
        <taxon>Halanaerobiaceae</taxon>
        <taxon>Iocasia</taxon>
    </lineage>
</organism>